<dbReference type="EMBL" id="JBHTJP010000032">
    <property type="protein sequence ID" value="MFD0976217.1"/>
    <property type="molecule type" value="Genomic_DNA"/>
</dbReference>
<dbReference type="InterPro" id="IPR053145">
    <property type="entry name" value="AB_hydrolase_Est10"/>
</dbReference>
<name>A0ABW3IF19_9FLAO</name>
<sequence length="312" mass="34812">MKNSIFVLLFLVTSITFGQNNQLSSEDIKINKFVEGTLLKPTTQERPPLIIMIQGSGPIDRNGNQSFMKSDYFKKLAYELAEKGIASYRYDKRILRASQLGLQEKDIRFDDFISDASSVLAHFKNDSTFSKLVVLGHSQGSLVGMVAAKDAADAYISIAGPSQPIDSVITQQIAKQVPGLKENVQTSFKEIRETGSSNSYNPVLETVFRPNLQPFMLSWMQYDPRKEIADLEIPVLIINGNKDLQIGEESAQELKDANPDAELVIIDKMNHVLRKIEGSDLENSKSYNEPGNPIHAELVSTLVKFIKSIDEL</sequence>
<evidence type="ECO:0000259" key="2">
    <source>
        <dbReference type="Pfam" id="PF12146"/>
    </source>
</evidence>
<evidence type="ECO:0000313" key="3">
    <source>
        <dbReference type="EMBL" id="MFD0976217.1"/>
    </source>
</evidence>
<feature type="signal peptide" evidence="1">
    <location>
        <begin position="1"/>
        <end position="18"/>
    </location>
</feature>
<gene>
    <name evidence="3" type="ORF">ACFQ1G_05365</name>
</gene>
<evidence type="ECO:0000256" key="1">
    <source>
        <dbReference type="SAM" id="SignalP"/>
    </source>
</evidence>
<dbReference type="RefSeq" id="WP_380737351.1">
    <property type="nucleotide sequence ID" value="NZ_JBHTJP010000032.1"/>
</dbReference>
<dbReference type="PANTHER" id="PTHR43265">
    <property type="entry name" value="ESTERASE ESTD"/>
    <property type="match status" value="1"/>
</dbReference>
<dbReference type="InterPro" id="IPR022742">
    <property type="entry name" value="Hydrolase_4"/>
</dbReference>
<dbReference type="GO" id="GO:0016787">
    <property type="term" value="F:hydrolase activity"/>
    <property type="evidence" value="ECO:0007669"/>
    <property type="project" value="UniProtKB-KW"/>
</dbReference>
<dbReference type="PANTHER" id="PTHR43265:SF1">
    <property type="entry name" value="ESTERASE ESTD"/>
    <property type="match status" value="1"/>
</dbReference>
<feature type="domain" description="Serine aminopeptidase S33" evidence="2">
    <location>
        <begin position="70"/>
        <end position="272"/>
    </location>
</feature>
<keyword evidence="1" id="KW-0732">Signal</keyword>
<accession>A0ABW3IF19</accession>
<dbReference type="SUPFAM" id="SSF53474">
    <property type="entry name" value="alpha/beta-Hydrolases"/>
    <property type="match status" value="1"/>
</dbReference>
<dbReference type="Gene3D" id="3.40.50.1820">
    <property type="entry name" value="alpha/beta hydrolase"/>
    <property type="match status" value="1"/>
</dbReference>
<proteinExistence type="predicted"/>
<feature type="chain" id="PRO_5047108442" evidence="1">
    <location>
        <begin position="19"/>
        <end position="312"/>
    </location>
</feature>
<comment type="caution">
    <text evidence="3">The sequence shown here is derived from an EMBL/GenBank/DDBJ whole genome shotgun (WGS) entry which is preliminary data.</text>
</comment>
<keyword evidence="4" id="KW-1185">Reference proteome</keyword>
<dbReference type="Proteomes" id="UP001597100">
    <property type="component" value="Unassembled WGS sequence"/>
</dbReference>
<evidence type="ECO:0000313" key="4">
    <source>
        <dbReference type="Proteomes" id="UP001597100"/>
    </source>
</evidence>
<reference evidence="4" key="1">
    <citation type="journal article" date="2019" name="Int. J. Syst. Evol. Microbiol.">
        <title>The Global Catalogue of Microorganisms (GCM) 10K type strain sequencing project: providing services to taxonomists for standard genome sequencing and annotation.</title>
        <authorList>
            <consortium name="The Broad Institute Genomics Platform"/>
            <consortium name="The Broad Institute Genome Sequencing Center for Infectious Disease"/>
            <person name="Wu L."/>
            <person name="Ma J."/>
        </authorList>
    </citation>
    <scope>NUCLEOTIDE SEQUENCE [LARGE SCALE GENOMIC DNA]</scope>
    <source>
        <strain evidence="4">CCUG 60898</strain>
    </source>
</reference>
<dbReference type="Pfam" id="PF12146">
    <property type="entry name" value="Hydrolase_4"/>
    <property type="match status" value="1"/>
</dbReference>
<protein>
    <submittedName>
        <fullName evidence="3">Alpha/beta hydrolase</fullName>
    </submittedName>
</protein>
<organism evidence="3 4">
    <name type="scientific">Salinimicrobium gaetbulicola</name>
    <dbReference type="NCBI Taxonomy" id="999702"/>
    <lineage>
        <taxon>Bacteria</taxon>
        <taxon>Pseudomonadati</taxon>
        <taxon>Bacteroidota</taxon>
        <taxon>Flavobacteriia</taxon>
        <taxon>Flavobacteriales</taxon>
        <taxon>Flavobacteriaceae</taxon>
        <taxon>Salinimicrobium</taxon>
    </lineage>
</organism>
<dbReference type="InterPro" id="IPR029058">
    <property type="entry name" value="AB_hydrolase_fold"/>
</dbReference>
<keyword evidence="3" id="KW-0378">Hydrolase</keyword>